<sequence length="391" mass="46484">MVFIIIFLILLGLGVGVFLFYYLNRKITSKEEGGKFQLKFLITLKKNFEKWIPLKKNKKTYNSVDIDNFLVNEILVPTQDSKIHHEINLLINENYQNGPNELSSKLIEWSNNNLIDFSALFTILNLYKNKFTYNIELWITSFVFFQILKEIKISNSNYKFESFKYFGVKRMDYKSYDNSPKYANALYFYNEKHFMYFGCFDARDSKMNLVINVIKNLNVSFVPQIMKKLKFLSNPLVAFFNKKIDINNIYNYISDTIYNAVLAEINKYYTYIYDNYNNRFKNQTFNNNHQQKSSNSQTNNYNEENKQQEQKTKSNDEEFKKTSLNNLKHMTFEESASILNISSKNPTIDEIKNAYKKMAKKYHPDIYKEQDSNEKMAIINKAYETLKSSFE</sequence>
<dbReference type="GO" id="GO:0042026">
    <property type="term" value="P:protein refolding"/>
    <property type="evidence" value="ECO:0007669"/>
    <property type="project" value="TreeGrafter"/>
</dbReference>
<keyword evidence="3" id="KW-0472">Membrane</keyword>
<feature type="transmembrane region" description="Helical" evidence="3">
    <location>
        <begin position="6"/>
        <end position="23"/>
    </location>
</feature>
<keyword evidence="6" id="KW-1185">Reference proteome</keyword>
<comment type="caution">
    <text evidence="5">The sequence shown here is derived from an EMBL/GenBank/DDBJ whole genome shotgun (WGS) entry which is preliminary data.</text>
</comment>
<feature type="compositionally biased region" description="Basic and acidic residues" evidence="2">
    <location>
        <begin position="303"/>
        <end position="318"/>
    </location>
</feature>
<evidence type="ECO:0000256" key="1">
    <source>
        <dbReference type="ARBA" id="ARBA00023186"/>
    </source>
</evidence>
<feature type="region of interest" description="Disordered" evidence="2">
    <location>
        <begin position="283"/>
        <end position="318"/>
    </location>
</feature>
<keyword evidence="1" id="KW-0143">Chaperone</keyword>
<dbReference type="CDD" id="cd06257">
    <property type="entry name" value="DnaJ"/>
    <property type="match status" value="1"/>
</dbReference>
<dbReference type="GO" id="GO:0051082">
    <property type="term" value="F:unfolded protein binding"/>
    <property type="evidence" value="ECO:0007669"/>
    <property type="project" value="TreeGrafter"/>
</dbReference>
<dbReference type="PRINTS" id="PR00625">
    <property type="entry name" value="JDOMAIN"/>
</dbReference>
<evidence type="ECO:0000313" key="6">
    <source>
        <dbReference type="Proteomes" id="UP000028523"/>
    </source>
</evidence>
<dbReference type="SUPFAM" id="SSF46565">
    <property type="entry name" value="Chaperone J-domain"/>
    <property type="match status" value="1"/>
</dbReference>
<dbReference type="PANTHER" id="PTHR43096">
    <property type="entry name" value="DNAJ HOMOLOG 1, MITOCHONDRIAL-RELATED"/>
    <property type="match status" value="1"/>
</dbReference>
<feature type="compositionally biased region" description="Low complexity" evidence="2">
    <location>
        <begin position="283"/>
        <end position="302"/>
    </location>
</feature>
<dbReference type="Gene3D" id="1.10.287.110">
    <property type="entry name" value="DnaJ domain"/>
    <property type="match status" value="1"/>
</dbReference>
<keyword evidence="3" id="KW-1133">Transmembrane helix</keyword>
<dbReference type="RefSeq" id="WP_036452421.1">
    <property type="nucleotide sequence ID" value="NZ_AWQU01000086.1"/>
</dbReference>
<proteinExistence type="predicted"/>
<evidence type="ECO:0000256" key="3">
    <source>
        <dbReference type="SAM" id="Phobius"/>
    </source>
</evidence>
<evidence type="ECO:0000256" key="2">
    <source>
        <dbReference type="SAM" id="MobiDB-lite"/>
    </source>
</evidence>
<protein>
    <submittedName>
        <fullName evidence="5">J domain-containing protein</fullName>
    </submittedName>
</protein>
<dbReference type="AlphaFoldDB" id="A0A084U2Y2"/>
<accession>A0A084U2Y2</accession>
<gene>
    <name evidence="5" type="ORF">P271_149</name>
</gene>
<dbReference type="GO" id="GO:0005737">
    <property type="term" value="C:cytoplasm"/>
    <property type="evidence" value="ECO:0007669"/>
    <property type="project" value="TreeGrafter"/>
</dbReference>
<dbReference type="SMART" id="SM00271">
    <property type="entry name" value="DnaJ"/>
    <property type="match status" value="1"/>
</dbReference>
<dbReference type="InterPro" id="IPR036869">
    <property type="entry name" value="J_dom_sf"/>
</dbReference>
<name>A0A084U2Y2_MALIO</name>
<organism evidence="5 6">
    <name type="scientific">Malacoplasma iowae DK-CPA</name>
    <dbReference type="NCBI Taxonomy" id="1394179"/>
    <lineage>
        <taxon>Bacteria</taxon>
        <taxon>Bacillati</taxon>
        <taxon>Mycoplasmatota</taxon>
        <taxon>Mycoplasmoidales</taxon>
        <taxon>Mycoplasmoidaceae</taxon>
        <taxon>Malacoplasma</taxon>
    </lineage>
</organism>
<dbReference type="PANTHER" id="PTHR43096:SF52">
    <property type="entry name" value="DNAJ HOMOLOG 1, MITOCHONDRIAL-RELATED"/>
    <property type="match status" value="1"/>
</dbReference>
<keyword evidence="3" id="KW-0812">Transmembrane</keyword>
<evidence type="ECO:0000259" key="4">
    <source>
        <dbReference type="PROSITE" id="PS50076"/>
    </source>
</evidence>
<dbReference type="EMBL" id="AWQU01000086">
    <property type="protein sequence ID" value="KFB07318.1"/>
    <property type="molecule type" value="Genomic_DNA"/>
</dbReference>
<feature type="domain" description="J" evidence="4">
    <location>
        <begin position="334"/>
        <end position="391"/>
    </location>
</feature>
<dbReference type="Pfam" id="PF00226">
    <property type="entry name" value="DnaJ"/>
    <property type="match status" value="1"/>
</dbReference>
<evidence type="ECO:0000313" key="5">
    <source>
        <dbReference type="EMBL" id="KFB07318.1"/>
    </source>
</evidence>
<reference evidence="5 6" key="1">
    <citation type="journal article" date="2014" name="PLoS ONE">
        <title>Reduction of Hydrogen Peroxide Accumulation and Toxicity by a Catalase from Mycoplasma iowae.</title>
        <authorList>
            <person name="Pritchard R.E."/>
            <person name="Prassinos A.J."/>
            <person name="Osborne J.D."/>
            <person name="Raviv Z."/>
            <person name="Balish M.F."/>
        </authorList>
    </citation>
    <scope>NUCLEOTIDE SEQUENCE [LARGE SCALE GENOMIC DNA]</scope>
    <source>
        <strain evidence="5 6">DK-CPA</strain>
    </source>
</reference>
<dbReference type="PROSITE" id="PS50076">
    <property type="entry name" value="DNAJ_2"/>
    <property type="match status" value="1"/>
</dbReference>
<dbReference type="InterPro" id="IPR001623">
    <property type="entry name" value="DnaJ_domain"/>
</dbReference>
<dbReference type="Proteomes" id="UP000028523">
    <property type="component" value="Unassembled WGS sequence"/>
</dbReference>